<dbReference type="PANTHER" id="PTHR43252:SF2">
    <property type="entry name" value="TRANSCRIPTION REGULATOR, PADR-LIKE FAMILY"/>
    <property type="match status" value="1"/>
</dbReference>
<dbReference type="Gene3D" id="1.10.10.10">
    <property type="entry name" value="Winged helix-like DNA-binding domain superfamily/Winged helix DNA-binding domain"/>
    <property type="match status" value="1"/>
</dbReference>
<dbReference type="EMBL" id="CP006841">
    <property type="protein sequence ID" value="ALA66985.1"/>
    <property type="molecule type" value="Genomic_DNA"/>
</dbReference>
<dbReference type="RefSeq" id="WP_082313084.1">
    <property type="nucleotide sequence ID" value="NZ_CP006841.1"/>
</dbReference>
<dbReference type="InterPro" id="IPR005149">
    <property type="entry name" value="Tscrpt_reg_PadR_N"/>
</dbReference>
<dbReference type="OrthoDB" id="3186544at2"/>
<evidence type="ECO:0000313" key="3">
    <source>
        <dbReference type="EMBL" id="ALA66985.1"/>
    </source>
</evidence>
<evidence type="ECO:0000259" key="2">
    <source>
        <dbReference type="Pfam" id="PF03551"/>
    </source>
</evidence>
<reference evidence="3 4" key="1">
    <citation type="submission" date="2013-10" db="EMBL/GenBank/DDBJ databases">
        <title>Complete genome sequence of Corynebacterium lactis DSM 45799(T), isolated from raw cow milk.</title>
        <authorList>
            <person name="Ruckert C."/>
            <person name="Albersmeier A."/>
            <person name="Lipski A."/>
            <person name="Kalinowski J."/>
        </authorList>
    </citation>
    <scope>NUCLEOTIDE SEQUENCE [LARGE SCALE GENOMIC DNA]</scope>
    <source>
        <strain evidence="3 4">RW2-5</strain>
    </source>
</reference>
<feature type="domain" description="Transcription regulator PadR N-terminal" evidence="2">
    <location>
        <begin position="7"/>
        <end position="80"/>
    </location>
</feature>
<organism evidence="3 4">
    <name type="scientific">Corynebacterium lactis RW2-5</name>
    <dbReference type="NCBI Taxonomy" id="1408189"/>
    <lineage>
        <taxon>Bacteria</taxon>
        <taxon>Bacillati</taxon>
        <taxon>Actinomycetota</taxon>
        <taxon>Actinomycetes</taxon>
        <taxon>Mycobacteriales</taxon>
        <taxon>Corynebacteriaceae</taxon>
        <taxon>Corynebacterium</taxon>
    </lineage>
</organism>
<accession>A0A0K2GYX4</accession>
<keyword evidence="4" id="KW-1185">Reference proteome</keyword>
<dbReference type="PANTHER" id="PTHR43252">
    <property type="entry name" value="TRANSCRIPTIONAL REGULATOR YQJI"/>
    <property type="match status" value="1"/>
</dbReference>
<name>A0A0K2GYX4_9CORY</name>
<proteinExistence type="predicted"/>
<dbReference type="InterPro" id="IPR036388">
    <property type="entry name" value="WH-like_DNA-bd_sf"/>
</dbReference>
<evidence type="ECO:0000256" key="1">
    <source>
        <dbReference type="SAM" id="MobiDB-lite"/>
    </source>
</evidence>
<evidence type="ECO:0000313" key="4">
    <source>
        <dbReference type="Proteomes" id="UP000058446"/>
    </source>
</evidence>
<feature type="compositionally biased region" description="Polar residues" evidence="1">
    <location>
        <begin position="173"/>
        <end position="191"/>
    </location>
</feature>
<sequence>MSIKHSLLTLLGEAPLSASELRAAFEEEMGGLYSLNQGQVSQTLSRLTRDGLVVSHESTSQSGRTVEQYEITNAGVTELRAWWAEAVEQPESTRDELVIRFALAAWRDPQNFIVLMDTQRFATLRKLRVLSAEASSMPEARTAARLNVERRIFELESILRWLDRIESLAPPTKLTSDMQVSGTPVSTSPTDAQEKTND</sequence>
<protein>
    <submittedName>
        <fullName evidence="3">ParR family transcriptional regulator</fullName>
    </submittedName>
</protein>
<dbReference type="AlphaFoldDB" id="A0A0K2GYX4"/>
<dbReference type="PATRIC" id="fig|1408189.4.peg.769"/>
<dbReference type="Pfam" id="PF03551">
    <property type="entry name" value="PadR"/>
    <property type="match status" value="1"/>
</dbReference>
<feature type="region of interest" description="Disordered" evidence="1">
    <location>
        <begin position="172"/>
        <end position="198"/>
    </location>
</feature>
<dbReference type="InterPro" id="IPR036390">
    <property type="entry name" value="WH_DNA-bd_sf"/>
</dbReference>
<dbReference type="SUPFAM" id="SSF46785">
    <property type="entry name" value="Winged helix' DNA-binding domain"/>
    <property type="match status" value="1"/>
</dbReference>
<gene>
    <name evidence="3" type="ORF">CLAC_03850</name>
</gene>
<dbReference type="STRING" id="1408189.CLAC_03850"/>
<dbReference type="Proteomes" id="UP000058446">
    <property type="component" value="Chromosome"/>
</dbReference>
<dbReference type="KEGG" id="clw:CLAC_03850"/>